<dbReference type="AlphaFoldDB" id="M3D258"/>
<dbReference type="RefSeq" id="XP_016759328.1">
    <property type="nucleotide sequence ID" value="XM_016902638.1"/>
</dbReference>
<dbReference type="EMBL" id="KB456266">
    <property type="protein sequence ID" value="EMF11207.1"/>
    <property type="molecule type" value="Genomic_DNA"/>
</dbReference>
<keyword evidence="2" id="KW-1185">Reference proteome</keyword>
<protein>
    <submittedName>
        <fullName evidence="1">Uncharacterized protein</fullName>
    </submittedName>
</protein>
<dbReference type="Proteomes" id="UP000016931">
    <property type="component" value="Unassembled WGS sequence"/>
</dbReference>
<proteinExistence type="predicted"/>
<name>M3D258_SPHMS</name>
<reference evidence="1 2" key="1">
    <citation type="journal article" date="2012" name="PLoS Pathog.">
        <title>Diverse lifestyles and strategies of plant pathogenesis encoded in the genomes of eighteen Dothideomycetes fungi.</title>
        <authorList>
            <person name="Ohm R.A."/>
            <person name="Feau N."/>
            <person name="Henrissat B."/>
            <person name="Schoch C.L."/>
            <person name="Horwitz B.A."/>
            <person name="Barry K.W."/>
            <person name="Condon B.J."/>
            <person name="Copeland A.C."/>
            <person name="Dhillon B."/>
            <person name="Glaser F."/>
            <person name="Hesse C.N."/>
            <person name="Kosti I."/>
            <person name="LaButti K."/>
            <person name="Lindquist E.A."/>
            <person name="Lucas S."/>
            <person name="Salamov A.A."/>
            <person name="Bradshaw R.E."/>
            <person name="Ciuffetti L."/>
            <person name="Hamelin R.C."/>
            <person name="Kema G.H.J."/>
            <person name="Lawrence C."/>
            <person name="Scott J.A."/>
            <person name="Spatafora J.W."/>
            <person name="Turgeon B.G."/>
            <person name="de Wit P.J.G.M."/>
            <person name="Zhong S."/>
            <person name="Goodwin S.B."/>
            <person name="Grigoriev I.V."/>
        </authorList>
    </citation>
    <scope>NUCLEOTIDE SEQUENCE [LARGE SCALE GENOMIC DNA]</scope>
    <source>
        <strain evidence="1 2">SO2202</strain>
    </source>
</reference>
<dbReference type="OrthoDB" id="10066232at2759"/>
<dbReference type="HOGENOM" id="CLU_097988_0_0_1"/>
<evidence type="ECO:0000313" key="1">
    <source>
        <dbReference type="EMBL" id="EMF11207.1"/>
    </source>
</evidence>
<sequence length="240" mass="27294">MPPPQQETYSLLSLDEEVDEDRTANAQYAPLENMLSATFLVVSLLEGQHMPVYSYAIQGGFSMQLRGGRQSTRDVDVVTNIKMRGVWEAIRGEERLVIPDSRLVEGIVKVFVKTGPEYDACGERHRIEIDIKQAGFRRSPRILDGNSVEVVGPFPLFGKALHFNILNIASMMRIKIECCLTREEVRDFEDVRFMMTSHGEQVRAAIERGVINEDELYEVLSHEKMGDEATRARLSNMVTW</sequence>
<accession>M3D258</accession>
<gene>
    <name evidence="1" type="ORF">SEPMUDRAFT_134399</name>
</gene>
<organism evidence="1 2">
    <name type="scientific">Sphaerulina musiva (strain SO2202)</name>
    <name type="common">Poplar stem canker fungus</name>
    <name type="synonym">Septoria musiva</name>
    <dbReference type="NCBI Taxonomy" id="692275"/>
    <lineage>
        <taxon>Eukaryota</taxon>
        <taxon>Fungi</taxon>
        <taxon>Dikarya</taxon>
        <taxon>Ascomycota</taxon>
        <taxon>Pezizomycotina</taxon>
        <taxon>Dothideomycetes</taxon>
        <taxon>Dothideomycetidae</taxon>
        <taxon>Mycosphaerellales</taxon>
        <taxon>Mycosphaerellaceae</taxon>
        <taxon>Sphaerulina</taxon>
    </lineage>
</organism>
<dbReference type="GeneID" id="27899775"/>
<evidence type="ECO:0000313" key="2">
    <source>
        <dbReference type="Proteomes" id="UP000016931"/>
    </source>
</evidence>
<dbReference type="eggNOG" id="ENOG502S9NR">
    <property type="taxonomic scope" value="Eukaryota"/>
</dbReference>